<dbReference type="KEGG" id="cmos:111438020"/>
<reference evidence="3" key="1">
    <citation type="submission" date="2025-08" db="UniProtKB">
        <authorList>
            <consortium name="RefSeq"/>
        </authorList>
    </citation>
    <scope>IDENTIFICATION</scope>
    <source>
        <tissue evidence="3">Young leaves</tissue>
    </source>
</reference>
<accession>A0A6J1EZM4</accession>
<dbReference type="Proteomes" id="UP000504609">
    <property type="component" value="Unplaced"/>
</dbReference>
<sequence length="117" mass="13462">MQRDFLGREKRMWVAGVPFFIKKLENPQGTTLRMICEEVWPRPQPEGRDPRVIRERCSLVAGRGRGAFESCTVTEGVVPEHQSLFGLLESFSRFGFSNPRKSGLDSFEERTDNNNEK</sequence>
<dbReference type="AlphaFoldDB" id="A0A6J1EZM4"/>
<gene>
    <name evidence="3" type="primary">LOC111438020</name>
</gene>
<feature type="compositionally biased region" description="Basic and acidic residues" evidence="1">
    <location>
        <begin position="107"/>
        <end position="117"/>
    </location>
</feature>
<feature type="region of interest" description="Disordered" evidence="1">
    <location>
        <begin position="96"/>
        <end position="117"/>
    </location>
</feature>
<proteinExistence type="predicted"/>
<evidence type="ECO:0000313" key="3">
    <source>
        <dbReference type="RefSeq" id="XP_022931753.1"/>
    </source>
</evidence>
<evidence type="ECO:0000313" key="2">
    <source>
        <dbReference type="Proteomes" id="UP000504609"/>
    </source>
</evidence>
<evidence type="ECO:0000256" key="1">
    <source>
        <dbReference type="SAM" id="MobiDB-lite"/>
    </source>
</evidence>
<organism evidence="2 3">
    <name type="scientific">Cucurbita moschata</name>
    <name type="common">Winter crookneck squash</name>
    <name type="synonym">Cucurbita pepo var. moschata</name>
    <dbReference type="NCBI Taxonomy" id="3662"/>
    <lineage>
        <taxon>Eukaryota</taxon>
        <taxon>Viridiplantae</taxon>
        <taxon>Streptophyta</taxon>
        <taxon>Embryophyta</taxon>
        <taxon>Tracheophyta</taxon>
        <taxon>Spermatophyta</taxon>
        <taxon>Magnoliopsida</taxon>
        <taxon>eudicotyledons</taxon>
        <taxon>Gunneridae</taxon>
        <taxon>Pentapetalae</taxon>
        <taxon>rosids</taxon>
        <taxon>fabids</taxon>
        <taxon>Cucurbitales</taxon>
        <taxon>Cucurbitaceae</taxon>
        <taxon>Cucurbiteae</taxon>
        <taxon>Cucurbita</taxon>
    </lineage>
</organism>
<dbReference type="GeneID" id="111438020"/>
<keyword evidence="2" id="KW-1185">Reference proteome</keyword>
<protein>
    <submittedName>
        <fullName evidence="3">Uncharacterized protein LOC111438020</fullName>
    </submittedName>
</protein>
<dbReference type="RefSeq" id="XP_022931753.1">
    <property type="nucleotide sequence ID" value="XM_023075985.1"/>
</dbReference>
<name>A0A6J1EZM4_CUCMO</name>